<gene>
    <name evidence="1" type="ORF">COLO4_26583</name>
</gene>
<protein>
    <submittedName>
        <fullName evidence="1">Uncharacterized protein</fullName>
    </submittedName>
</protein>
<reference evidence="2" key="1">
    <citation type="submission" date="2013-09" db="EMBL/GenBank/DDBJ databases">
        <title>Corchorus olitorius genome sequencing.</title>
        <authorList>
            <person name="Alam M."/>
            <person name="Haque M.S."/>
            <person name="Islam M.S."/>
            <person name="Emdad E.M."/>
            <person name="Islam M.M."/>
            <person name="Ahmed B."/>
            <person name="Halim A."/>
            <person name="Hossen Q.M.M."/>
            <person name="Hossain M.Z."/>
            <person name="Ahmed R."/>
            <person name="Khan M.M."/>
            <person name="Islam R."/>
            <person name="Rashid M.M."/>
            <person name="Khan S.A."/>
            <person name="Rahman M.S."/>
            <person name="Alam M."/>
            <person name="Yahiya A.S."/>
            <person name="Khan M.S."/>
            <person name="Azam M.S."/>
            <person name="Haque T."/>
            <person name="Lashkar M.Z.H."/>
            <person name="Akhand A.I."/>
            <person name="Morshed G."/>
            <person name="Roy S."/>
            <person name="Uddin K.S."/>
            <person name="Rabeya T."/>
            <person name="Hossain A.S."/>
            <person name="Chowdhury A."/>
            <person name="Snigdha A.R."/>
            <person name="Mortoza M.S."/>
            <person name="Matin S.A."/>
            <person name="Hoque S.M.E."/>
            <person name="Islam M.K."/>
            <person name="Roy D.K."/>
            <person name="Haider R."/>
            <person name="Moosa M.M."/>
            <person name="Elias S.M."/>
            <person name="Hasan A.M."/>
            <person name="Jahan S."/>
            <person name="Shafiuddin M."/>
            <person name="Mahmood N."/>
            <person name="Shommy N.S."/>
        </authorList>
    </citation>
    <scope>NUCLEOTIDE SEQUENCE [LARGE SCALE GENOMIC DNA]</scope>
    <source>
        <strain evidence="2">cv. O-4</strain>
    </source>
</reference>
<dbReference type="AlphaFoldDB" id="A0A1R3HWE8"/>
<sequence length="61" mass="6875">MLEKTQDNEWLNEDTILNLMKFISAGNSLADCEGVWMPSNAAVLEKSLIWSDQDRGVYLGL</sequence>
<keyword evidence="2" id="KW-1185">Reference proteome</keyword>
<dbReference type="Proteomes" id="UP000187203">
    <property type="component" value="Unassembled WGS sequence"/>
</dbReference>
<proteinExistence type="predicted"/>
<accession>A0A1R3HWE8</accession>
<organism evidence="1 2">
    <name type="scientific">Corchorus olitorius</name>
    <dbReference type="NCBI Taxonomy" id="93759"/>
    <lineage>
        <taxon>Eukaryota</taxon>
        <taxon>Viridiplantae</taxon>
        <taxon>Streptophyta</taxon>
        <taxon>Embryophyta</taxon>
        <taxon>Tracheophyta</taxon>
        <taxon>Spermatophyta</taxon>
        <taxon>Magnoliopsida</taxon>
        <taxon>eudicotyledons</taxon>
        <taxon>Gunneridae</taxon>
        <taxon>Pentapetalae</taxon>
        <taxon>rosids</taxon>
        <taxon>malvids</taxon>
        <taxon>Malvales</taxon>
        <taxon>Malvaceae</taxon>
        <taxon>Grewioideae</taxon>
        <taxon>Apeibeae</taxon>
        <taxon>Corchorus</taxon>
    </lineage>
</organism>
<name>A0A1R3HWE8_9ROSI</name>
<evidence type="ECO:0000313" key="1">
    <source>
        <dbReference type="EMBL" id="OMO74608.1"/>
    </source>
</evidence>
<comment type="caution">
    <text evidence="1">The sequence shown here is derived from an EMBL/GenBank/DDBJ whole genome shotgun (WGS) entry which is preliminary data.</text>
</comment>
<evidence type="ECO:0000313" key="2">
    <source>
        <dbReference type="Proteomes" id="UP000187203"/>
    </source>
</evidence>
<dbReference type="EMBL" id="AWUE01019283">
    <property type="protein sequence ID" value="OMO74608.1"/>
    <property type="molecule type" value="Genomic_DNA"/>
</dbReference>